<reference evidence="3 4" key="1">
    <citation type="submission" date="2019-02" db="EMBL/GenBank/DDBJ databases">
        <title>Genome sequencing of the rare red list fungi Bondarzewia mesenterica.</title>
        <authorList>
            <person name="Buettner E."/>
            <person name="Kellner H."/>
        </authorList>
    </citation>
    <scope>NUCLEOTIDE SEQUENCE [LARGE SCALE GENOMIC DNA]</scope>
    <source>
        <strain evidence="3 4">DSM 108281</strain>
    </source>
</reference>
<dbReference type="AlphaFoldDB" id="A0A4S4LPM5"/>
<feature type="domain" description="DUF6699" evidence="2">
    <location>
        <begin position="250"/>
        <end position="383"/>
    </location>
</feature>
<feature type="region of interest" description="Disordered" evidence="1">
    <location>
        <begin position="125"/>
        <end position="202"/>
    </location>
</feature>
<feature type="region of interest" description="Disordered" evidence="1">
    <location>
        <begin position="52"/>
        <end position="104"/>
    </location>
</feature>
<feature type="compositionally biased region" description="Low complexity" evidence="1">
    <location>
        <begin position="172"/>
        <end position="189"/>
    </location>
</feature>
<dbReference type="InterPro" id="IPR046522">
    <property type="entry name" value="DUF6699"/>
</dbReference>
<keyword evidence="4" id="KW-1185">Reference proteome</keyword>
<feature type="compositionally biased region" description="Basic and acidic residues" evidence="1">
    <location>
        <begin position="191"/>
        <end position="202"/>
    </location>
</feature>
<protein>
    <recommendedName>
        <fullName evidence="2">DUF6699 domain-containing protein</fullName>
    </recommendedName>
</protein>
<dbReference type="OrthoDB" id="3265169at2759"/>
<dbReference type="Pfam" id="PF20415">
    <property type="entry name" value="DUF6699"/>
    <property type="match status" value="1"/>
</dbReference>
<organism evidence="3 4">
    <name type="scientific">Bondarzewia mesenterica</name>
    <dbReference type="NCBI Taxonomy" id="1095465"/>
    <lineage>
        <taxon>Eukaryota</taxon>
        <taxon>Fungi</taxon>
        <taxon>Dikarya</taxon>
        <taxon>Basidiomycota</taxon>
        <taxon>Agaricomycotina</taxon>
        <taxon>Agaricomycetes</taxon>
        <taxon>Russulales</taxon>
        <taxon>Bondarzewiaceae</taxon>
        <taxon>Bondarzewia</taxon>
    </lineage>
</organism>
<proteinExistence type="predicted"/>
<evidence type="ECO:0000259" key="2">
    <source>
        <dbReference type="Pfam" id="PF20415"/>
    </source>
</evidence>
<dbReference type="EMBL" id="SGPL01000310">
    <property type="protein sequence ID" value="THH13995.1"/>
    <property type="molecule type" value="Genomic_DNA"/>
</dbReference>
<accession>A0A4S4LPM5</accession>
<evidence type="ECO:0000313" key="3">
    <source>
        <dbReference type="EMBL" id="THH13995.1"/>
    </source>
</evidence>
<dbReference type="Proteomes" id="UP000310158">
    <property type="component" value="Unassembled WGS sequence"/>
</dbReference>
<sequence length="392" mass="43844">MALYADMPPLVNAQPSNPASIQWPSSPPPLGPAIPSVGTPFPAIHHQFPGVAASGSGGQSFQWPSSPPAVGDPWGVPGQAFQNSPYSSPQPPQPGIAAPAPHFWNDPNGNVIPCGAPANWVPPASISPLRSSRRRSQQPYSQSYPQPYDPGTYEPRTGESATLDLPHPTPSTPHSSASPASQLQALSRASMRHDRPGNWRPDFRMPRSGFDAIFPILMRRQKSLSQKIAEYGPHTLNSFIRFGHFRDPPIVWDLRENTSRIQFRELRRPVTGYDLNQFATEPPLQFMRLYHTRLPWYIDVFPRDPVGITLQDLFTSMYGILLSRIKHSDLYNSDVTADAESKMLRAYAERCNGDEYVRNQGIMKVDFLMRDFIFLGLSKGKNGMWEMKTRKL</sequence>
<comment type="caution">
    <text evidence="3">The sequence shown here is derived from an EMBL/GenBank/DDBJ whole genome shotgun (WGS) entry which is preliminary data.</text>
</comment>
<evidence type="ECO:0000313" key="4">
    <source>
        <dbReference type="Proteomes" id="UP000310158"/>
    </source>
</evidence>
<gene>
    <name evidence="3" type="ORF">EW146_g6286</name>
</gene>
<name>A0A4S4LPM5_9AGAM</name>
<feature type="compositionally biased region" description="Low complexity" evidence="1">
    <location>
        <begin position="137"/>
        <end position="150"/>
    </location>
</feature>
<evidence type="ECO:0000256" key="1">
    <source>
        <dbReference type="SAM" id="MobiDB-lite"/>
    </source>
</evidence>